<dbReference type="Gene3D" id="1.10.10.10">
    <property type="entry name" value="Winged helix-like DNA-binding domain superfamily/Winged helix DNA-binding domain"/>
    <property type="match status" value="1"/>
</dbReference>
<evidence type="ECO:0000313" key="2">
    <source>
        <dbReference type="EMBL" id="AGH41169.1"/>
    </source>
</evidence>
<name>M4RG51_9BIFI</name>
<dbReference type="PATRIC" id="fig|1254439.12.peg.896"/>
<dbReference type="Pfam" id="PF04326">
    <property type="entry name" value="SLFN_AlbA_2"/>
    <property type="match status" value="1"/>
</dbReference>
<proteinExistence type="predicted"/>
<evidence type="ECO:0000313" key="3">
    <source>
        <dbReference type="Proteomes" id="UP000011835"/>
    </source>
</evidence>
<sequence length="462" mass="50735">MEAELLLETIAQGESVSIEFKRCGAQPEQDTFETICAFANHMGGNVYLGVEDNGTVNGIVNSAAIDIQRNIANVARNPKLFDPVVMLETEMVVVNGKTIIRIWVPMSPDVHRYKGIVYDRIADADVKVGAGSQISAMYIRKSNLETERRIFPYLTLSDLRADLIHRARQMATARRPGHPWAGLDDEQLLRSAQLLVKDYSTGQEGLTLAAGLLFGSDETIGSLTPTYKTDAVVRLRDQDRYDDRLTVKTNLIDAYDALMGFCERNLPDPFVIEGDTRISVRGIVCRELISNMLIHREFTSPYPAKLEIDREGLHTQNASRTFFEGNITLNGFSPMPKNPSIANVFTQIGLAEELGSGTRNLFKYARSFMGGDPTLVDGNVFRATVPDADGVLFTEPTAAKQLGNIDQTILELAASRVSFTLAEAADAAGVSKRSASAHISALIESGKLVGEGSTRKRQFRKA</sequence>
<dbReference type="HOGENOM" id="CLU_024970_2_0_11"/>
<dbReference type="InterPro" id="IPR038461">
    <property type="entry name" value="Schlafen_AlbA_2_dom_sf"/>
</dbReference>
<reference evidence="2 3" key="1">
    <citation type="journal article" date="2013" name="Genome Announc.">
        <title>Complete Genome Sequence of the Probiotic Bifidobacterium thermophilum Strain RBL67.</title>
        <authorList>
            <person name="Jans C."/>
            <person name="Lacroix C."/>
            <person name="Follador R."/>
            <person name="Stevens M.J."/>
        </authorList>
    </citation>
    <scope>NUCLEOTIDE SEQUENCE [LARGE SCALE GENOMIC DNA]</scope>
    <source>
        <strain evidence="2 3">RBL67</strain>
    </source>
</reference>
<dbReference type="EMBL" id="CP004346">
    <property type="protein sequence ID" value="AGH41169.1"/>
    <property type="molecule type" value="Genomic_DNA"/>
</dbReference>
<dbReference type="Gene3D" id="3.30.950.30">
    <property type="entry name" value="Schlafen, AAA domain"/>
    <property type="match status" value="1"/>
</dbReference>
<gene>
    <name evidence="2" type="ORF">D805_0902</name>
</gene>
<accession>M4RG51</accession>
<dbReference type="PANTHER" id="PTHR30595:SF6">
    <property type="entry name" value="SCHLAFEN ALBA-2 DOMAIN-CONTAINING PROTEIN"/>
    <property type="match status" value="1"/>
</dbReference>
<dbReference type="AlphaFoldDB" id="M4RG51"/>
<dbReference type="InterPro" id="IPR036388">
    <property type="entry name" value="WH-like_DNA-bd_sf"/>
</dbReference>
<dbReference type="Gene3D" id="3.30.565.60">
    <property type="match status" value="1"/>
</dbReference>
<feature type="domain" description="Schlafen AlbA-2" evidence="1">
    <location>
        <begin position="14"/>
        <end position="126"/>
    </location>
</feature>
<evidence type="ECO:0000259" key="1">
    <source>
        <dbReference type="Pfam" id="PF04326"/>
    </source>
</evidence>
<keyword evidence="3" id="KW-1185">Reference proteome</keyword>
<dbReference type="InterPro" id="IPR007421">
    <property type="entry name" value="Schlafen_AlbA_2_dom"/>
</dbReference>
<dbReference type="InterPro" id="IPR038475">
    <property type="entry name" value="RecG_C_sf"/>
</dbReference>
<organism evidence="2 3">
    <name type="scientific">Bifidobacterium thermophilum RBL67</name>
    <dbReference type="NCBI Taxonomy" id="1254439"/>
    <lineage>
        <taxon>Bacteria</taxon>
        <taxon>Bacillati</taxon>
        <taxon>Actinomycetota</taxon>
        <taxon>Actinomycetes</taxon>
        <taxon>Bifidobacteriales</taxon>
        <taxon>Bifidobacteriaceae</taxon>
        <taxon>Bifidobacterium</taxon>
    </lineage>
</organism>
<dbReference type="RefSeq" id="WP_015450427.1">
    <property type="nucleotide sequence ID" value="NC_020546.1"/>
</dbReference>
<dbReference type="PANTHER" id="PTHR30595">
    <property type="entry name" value="GLPR-RELATED TRANSCRIPTIONAL REPRESSOR"/>
    <property type="match status" value="1"/>
</dbReference>
<dbReference type="KEGG" id="btp:D805_0902"/>
<dbReference type="Proteomes" id="UP000011835">
    <property type="component" value="Chromosome"/>
</dbReference>
<protein>
    <recommendedName>
        <fullName evidence="1">Schlafen AlbA-2 domain-containing protein</fullName>
    </recommendedName>
</protein>